<feature type="compositionally biased region" description="Basic and acidic residues" evidence="1">
    <location>
        <begin position="410"/>
        <end position="419"/>
    </location>
</feature>
<gene>
    <name evidence="2" type="ORF">QBC47DRAFT_380224</name>
</gene>
<proteinExistence type="predicted"/>
<dbReference type="AlphaFoldDB" id="A0AAJ0BEM7"/>
<name>A0AAJ0BEM7_9PEZI</name>
<evidence type="ECO:0000256" key="1">
    <source>
        <dbReference type="SAM" id="MobiDB-lite"/>
    </source>
</evidence>
<sequence>MSTTNHMRLSRQPTRSNTSSAPTAVSSSIGRQCLVSGCRAKQCHARFGDDKIYSKYCYDHTCSRTVPVEDGYHCPMPKEEADEYCHNHMTCGADNCREVGFYPDGTFPWYCSQHRCTKPNCLSGTADLLNRRCETHQECAALQCTSPPDRAQNSNFCKPHTCTQARGTCSLQAVANNRCAEHTICEVSSCTRPCHVVDNGRRIRIESLCTEHLALKCARPGCGGRKLHAHRRYCLDHGCRLPDCAGERHAGGGTLCDVHKCTFDACFECIARPDDERSLFCRAHACRVDGCLYSRRYPGGGCERHTCEVQGCSKVVAGESRRCETHGTRAGRCRVEGCGREAGLRGYCKASHACVVDGCQRARLSLSPGADEEDDDLTKCLKHDREERIRRVSKERDEWRTKYEALVAEKPGDKSAENKRKWRKATVEDSEDTGDW</sequence>
<accession>A0AAJ0BEM7</accession>
<comment type="caution">
    <text evidence="2">The sequence shown here is derived from an EMBL/GenBank/DDBJ whole genome shotgun (WGS) entry which is preliminary data.</text>
</comment>
<feature type="region of interest" description="Disordered" evidence="1">
    <location>
        <begin position="1"/>
        <end position="24"/>
    </location>
</feature>
<protein>
    <submittedName>
        <fullName evidence="2">Uncharacterized protein</fullName>
    </submittedName>
</protein>
<evidence type="ECO:0000313" key="2">
    <source>
        <dbReference type="EMBL" id="KAK1756587.1"/>
    </source>
</evidence>
<reference evidence="2" key="1">
    <citation type="submission" date="2023-06" db="EMBL/GenBank/DDBJ databases">
        <title>Genome-scale phylogeny and comparative genomics of the fungal order Sordariales.</title>
        <authorList>
            <consortium name="Lawrence Berkeley National Laboratory"/>
            <person name="Hensen N."/>
            <person name="Bonometti L."/>
            <person name="Westerberg I."/>
            <person name="Brannstrom I.O."/>
            <person name="Guillou S."/>
            <person name="Cros-Aarteil S."/>
            <person name="Calhoun S."/>
            <person name="Haridas S."/>
            <person name="Kuo A."/>
            <person name="Mondo S."/>
            <person name="Pangilinan J."/>
            <person name="Riley R."/>
            <person name="Labutti K."/>
            <person name="Andreopoulos B."/>
            <person name="Lipzen A."/>
            <person name="Chen C."/>
            <person name="Yanf M."/>
            <person name="Daum C."/>
            <person name="Ng V."/>
            <person name="Clum A."/>
            <person name="Steindorff A."/>
            <person name="Ohm R."/>
            <person name="Martin F."/>
            <person name="Silar P."/>
            <person name="Natvig D."/>
            <person name="Lalanne C."/>
            <person name="Gautier V."/>
            <person name="Ament-Velasquez S.L."/>
            <person name="Kruys A."/>
            <person name="Hutchinson M.I."/>
            <person name="Powell A.J."/>
            <person name="Barry K."/>
            <person name="Miller A.N."/>
            <person name="Grigoriev I.V."/>
            <person name="Debuchy R."/>
            <person name="Gladieux P."/>
            <person name="Thoren M.H."/>
            <person name="Johannesson H."/>
        </authorList>
    </citation>
    <scope>NUCLEOTIDE SEQUENCE</scope>
    <source>
        <strain evidence="2">PSN4</strain>
    </source>
</reference>
<evidence type="ECO:0000313" key="3">
    <source>
        <dbReference type="Proteomes" id="UP001239445"/>
    </source>
</evidence>
<dbReference type="EMBL" id="MU839832">
    <property type="protein sequence ID" value="KAK1756587.1"/>
    <property type="molecule type" value="Genomic_DNA"/>
</dbReference>
<dbReference type="Proteomes" id="UP001239445">
    <property type="component" value="Unassembled WGS sequence"/>
</dbReference>
<keyword evidence="3" id="KW-1185">Reference proteome</keyword>
<feature type="region of interest" description="Disordered" evidence="1">
    <location>
        <begin position="409"/>
        <end position="436"/>
    </location>
</feature>
<organism evidence="2 3">
    <name type="scientific">Echria macrotheca</name>
    <dbReference type="NCBI Taxonomy" id="438768"/>
    <lineage>
        <taxon>Eukaryota</taxon>
        <taxon>Fungi</taxon>
        <taxon>Dikarya</taxon>
        <taxon>Ascomycota</taxon>
        <taxon>Pezizomycotina</taxon>
        <taxon>Sordariomycetes</taxon>
        <taxon>Sordariomycetidae</taxon>
        <taxon>Sordariales</taxon>
        <taxon>Schizotheciaceae</taxon>
        <taxon>Echria</taxon>
    </lineage>
</organism>